<sequence>MGAAAGAQRDRRGCLRAPVDGDGAEEGSATQRAGDPAKVDVAARGEQAREADGHGEPEVTTSVPSEYRPALAVSQKAT</sequence>
<comment type="caution">
    <text evidence="2">The sequence shown here is derived from an EMBL/GenBank/DDBJ whole genome shotgun (WGS) entry which is preliminary data.</text>
</comment>
<organism evidence="2 3">
    <name type="scientific">Xylanimonas oleitrophica</name>
    <dbReference type="NCBI Taxonomy" id="2607479"/>
    <lineage>
        <taxon>Bacteria</taxon>
        <taxon>Bacillati</taxon>
        <taxon>Actinomycetota</taxon>
        <taxon>Actinomycetes</taxon>
        <taxon>Micrococcales</taxon>
        <taxon>Promicromonosporaceae</taxon>
        <taxon>Xylanimonas</taxon>
    </lineage>
</organism>
<reference evidence="2 3" key="1">
    <citation type="submission" date="2018-06" db="EMBL/GenBank/DDBJ databases">
        <title>Whole genome sequencing of a novel hydrocarbon degrading bacterial strain, PW21 isolated from oil contaminated produced water sample.</title>
        <authorList>
            <person name="Nagkirti P."/>
            <person name="Shaikh A."/>
            <person name="Gowdaman V."/>
            <person name="Engineer A.E."/>
            <person name="Dagar S."/>
            <person name="Dhakephalkar P.K."/>
        </authorList>
    </citation>
    <scope>NUCLEOTIDE SEQUENCE [LARGE SCALE GENOMIC DNA]</scope>
    <source>
        <strain evidence="2 3">PW21</strain>
    </source>
</reference>
<dbReference type="Proteomes" id="UP000248783">
    <property type="component" value="Unassembled WGS sequence"/>
</dbReference>
<accession>A0A2W5WMY8</accession>
<keyword evidence="3" id="KW-1185">Reference proteome</keyword>
<evidence type="ECO:0000313" key="3">
    <source>
        <dbReference type="Proteomes" id="UP000248783"/>
    </source>
</evidence>
<feature type="compositionally biased region" description="Basic and acidic residues" evidence="1">
    <location>
        <begin position="35"/>
        <end position="57"/>
    </location>
</feature>
<evidence type="ECO:0000256" key="1">
    <source>
        <dbReference type="SAM" id="MobiDB-lite"/>
    </source>
</evidence>
<evidence type="ECO:0000313" key="2">
    <source>
        <dbReference type="EMBL" id="PZR52899.1"/>
    </source>
</evidence>
<name>A0A2W5WMY8_9MICO</name>
<dbReference type="EMBL" id="QKWH01000006">
    <property type="protein sequence ID" value="PZR52899.1"/>
    <property type="molecule type" value="Genomic_DNA"/>
</dbReference>
<proteinExistence type="predicted"/>
<protein>
    <submittedName>
        <fullName evidence="2">Uncharacterized protein</fullName>
    </submittedName>
</protein>
<gene>
    <name evidence="2" type="ORF">DNL40_09570</name>
</gene>
<feature type="region of interest" description="Disordered" evidence="1">
    <location>
        <begin position="1"/>
        <end position="78"/>
    </location>
</feature>
<dbReference type="AlphaFoldDB" id="A0A2W5WMY8"/>